<dbReference type="SUPFAM" id="SSF81469">
    <property type="entry name" value="Bacterial aa3 type cytochrome c oxidase subunit IV"/>
    <property type="match status" value="1"/>
</dbReference>
<feature type="domain" description="Cytochrome c oxidase subunit IV bacterial aa3 type" evidence="2">
    <location>
        <begin position="13"/>
        <end position="48"/>
    </location>
</feature>
<evidence type="ECO:0000313" key="4">
    <source>
        <dbReference type="Proteomes" id="UP000033187"/>
    </source>
</evidence>
<keyword evidence="4" id="KW-1185">Reference proteome</keyword>
<dbReference type="AlphaFoldDB" id="A0A0D6J9L1"/>
<dbReference type="InterPro" id="IPR012422">
    <property type="entry name" value="Cyt_c_oxidase_su4_bac-aa3"/>
</dbReference>
<keyword evidence="1" id="KW-1133">Transmembrane helix</keyword>
<keyword evidence="1" id="KW-0472">Membrane</keyword>
<protein>
    <submittedName>
        <fullName evidence="3">Cytochrome C oxidase subunit IV</fullName>
    </submittedName>
</protein>
<dbReference type="Proteomes" id="UP000033187">
    <property type="component" value="Chromosome 1"/>
</dbReference>
<dbReference type="KEGG" id="fil:BN1229_v1_0104"/>
<dbReference type="EMBL" id="LN829119">
    <property type="protein sequence ID" value="CPR14874.1"/>
    <property type="molecule type" value="Genomic_DNA"/>
</dbReference>
<accession>A0A0D6J9L1</accession>
<dbReference type="Gene3D" id="1.20.5.160">
    <property type="entry name" value="Bacterial aa3 type cytochrome c oxidase subunit IV"/>
    <property type="match status" value="1"/>
</dbReference>
<dbReference type="RefSeq" id="WP_139165303.1">
    <property type="nucleotide sequence ID" value="NZ_LN829118.1"/>
</dbReference>
<dbReference type="OrthoDB" id="9812071at2"/>
<evidence type="ECO:0000313" key="3">
    <source>
        <dbReference type="EMBL" id="CPR14874.1"/>
    </source>
</evidence>
<sequence>MSIDLSGAGGHPDMDYNEHARTYRAFLRATQIMVVLLVLLLAGMAIFLV</sequence>
<proteinExistence type="predicted"/>
<keyword evidence="1" id="KW-0812">Transmembrane</keyword>
<evidence type="ECO:0000256" key="1">
    <source>
        <dbReference type="SAM" id="Phobius"/>
    </source>
</evidence>
<dbReference type="Pfam" id="PF07835">
    <property type="entry name" value="COX4_pro_2"/>
    <property type="match status" value="1"/>
</dbReference>
<evidence type="ECO:0000259" key="2">
    <source>
        <dbReference type="Pfam" id="PF07835"/>
    </source>
</evidence>
<name>A0A0D6J9L1_9HYPH</name>
<gene>
    <name evidence="3" type="ORF">YBN1229_v1_0107</name>
</gene>
<dbReference type="InterPro" id="IPR036596">
    <property type="entry name" value="Cyt-C_aa3_sf"/>
</dbReference>
<dbReference type="KEGG" id="fiy:BN1229_v1_0107"/>
<reference evidence="4" key="1">
    <citation type="submission" date="2015-02" db="EMBL/GenBank/DDBJ databases">
        <authorList>
            <person name="Chooi Y.-H."/>
        </authorList>
    </citation>
    <scope>NUCLEOTIDE SEQUENCE [LARGE SCALE GENOMIC DNA]</scope>
    <source>
        <strain evidence="4">strain Y</strain>
    </source>
</reference>
<organism evidence="3 4">
    <name type="scientific">Candidatus Filomicrobium marinum</name>
    <dbReference type="NCBI Taxonomy" id="1608628"/>
    <lineage>
        <taxon>Bacteria</taxon>
        <taxon>Pseudomonadati</taxon>
        <taxon>Pseudomonadota</taxon>
        <taxon>Alphaproteobacteria</taxon>
        <taxon>Hyphomicrobiales</taxon>
        <taxon>Hyphomicrobiaceae</taxon>
        <taxon>Filomicrobium</taxon>
    </lineage>
</organism>
<feature type="transmembrane region" description="Helical" evidence="1">
    <location>
        <begin position="25"/>
        <end position="48"/>
    </location>
</feature>